<feature type="domain" description="N-acetyltransferase" evidence="1">
    <location>
        <begin position="1"/>
        <end position="140"/>
    </location>
</feature>
<dbReference type="InterPro" id="IPR000182">
    <property type="entry name" value="GNAT_dom"/>
</dbReference>
<proteinExistence type="predicted"/>
<evidence type="ECO:0000313" key="2">
    <source>
        <dbReference type="EMBL" id="RCW69764.1"/>
    </source>
</evidence>
<dbReference type="PANTHER" id="PTHR13355:SF11">
    <property type="entry name" value="GLUCOSAMINE 6-PHOSPHATE N-ACETYLTRANSFERASE"/>
    <property type="match status" value="1"/>
</dbReference>
<dbReference type="InterPro" id="IPR039143">
    <property type="entry name" value="GNPNAT1-like"/>
</dbReference>
<protein>
    <submittedName>
        <fullName evidence="2">Putative GNAT family N-acyltransferase</fullName>
    </submittedName>
</protein>
<dbReference type="InterPro" id="IPR016181">
    <property type="entry name" value="Acyl_CoA_acyltransferase"/>
</dbReference>
<dbReference type="AlphaFoldDB" id="A0A368XUQ8"/>
<keyword evidence="2" id="KW-0012">Acyltransferase</keyword>
<sequence>MDIKIVEDKKQMDDAYHVRCTVFVEEQKVPQELEIDELEQESIHFIGYEGALPIAASRIRLVEDYGKLERVCVLKTHRGKQYGKQIIQFMEDYARERGYLKSKLNGQTHAEGFYQSLGYHTISEEFMDAGIPHVTMIKDL</sequence>
<dbReference type="Proteomes" id="UP000252585">
    <property type="component" value="Unassembled WGS sequence"/>
</dbReference>
<dbReference type="RefSeq" id="WP_114352982.1">
    <property type="nucleotide sequence ID" value="NZ_QPJJ01000007.1"/>
</dbReference>
<dbReference type="GO" id="GO:0004343">
    <property type="term" value="F:glucosamine 6-phosphate N-acetyltransferase activity"/>
    <property type="evidence" value="ECO:0007669"/>
    <property type="project" value="TreeGrafter"/>
</dbReference>
<name>A0A368XUQ8_9BACI</name>
<dbReference type="PANTHER" id="PTHR13355">
    <property type="entry name" value="GLUCOSAMINE 6-PHOSPHATE N-ACETYLTRANSFERASE"/>
    <property type="match status" value="1"/>
</dbReference>
<organism evidence="2 3">
    <name type="scientific">Saliterribacillus persicus</name>
    <dbReference type="NCBI Taxonomy" id="930114"/>
    <lineage>
        <taxon>Bacteria</taxon>
        <taxon>Bacillati</taxon>
        <taxon>Bacillota</taxon>
        <taxon>Bacilli</taxon>
        <taxon>Bacillales</taxon>
        <taxon>Bacillaceae</taxon>
        <taxon>Saliterribacillus</taxon>
    </lineage>
</organism>
<dbReference type="EMBL" id="QPJJ01000007">
    <property type="protein sequence ID" value="RCW69764.1"/>
    <property type="molecule type" value="Genomic_DNA"/>
</dbReference>
<evidence type="ECO:0000313" key="3">
    <source>
        <dbReference type="Proteomes" id="UP000252585"/>
    </source>
</evidence>
<dbReference type="OrthoDB" id="9796171at2"/>
<dbReference type="Gene3D" id="3.40.630.30">
    <property type="match status" value="1"/>
</dbReference>
<evidence type="ECO:0000259" key="1">
    <source>
        <dbReference type="PROSITE" id="PS51186"/>
    </source>
</evidence>
<dbReference type="Pfam" id="PF13673">
    <property type="entry name" value="Acetyltransf_10"/>
    <property type="match status" value="1"/>
</dbReference>
<dbReference type="PROSITE" id="PS51186">
    <property type="entry name" value="GNAT"/>
    <property type="match status" value="1"/>
</dbReference>
<gene>
    <name evidence="2" type="ORF">DFR57_107153</name>
</gene>
<keyword evidence="2" id="KW-0808">Transferase</keyword>
<dbReference type="CDD" id="cd04301">
    <property type="entry name" value="NAT_SF"/>
    <property type="match status" value="1"/>
</dbReference>
<comment type="caution">
    <text evidence="2">The sequence shown here is derived from an EMBL/GenBank/DDBJ whole genome shotgun (WGS) entry which is preliminary data.</text>
</comment>
<dbReference type="SUPFAM" id="SSF55729">
    <property type="entry name" value="Acyl-CoA N-acyltransferases (Nat)"/>
    <property type="match status" value="1"/>
</dbReference>
<reference evidence="2 3" key="1">
    <citation type="submission" date="2018-07" db="EMBL/GenBank/DDBJ databases">
        <title>Genomic Encyclopedia of Type Strains, Phase IV (KMG-IV): sequencing the most valuable type-strain genomes for metagenomic binning, comparative biology and taxonomic classification.</title>
        <authorList>
            <person name="Goeker M."/>
        </authorList>
    </citation>
    <scope>NUCLEOTIDE SEQUENCE [LARGE SCALE GENOMIC DNA]</scope>
    <source>
        <strain evidence="2 3">DSM 27696</strain>
    </source>
</reference>
<keyword evidence="3" id="KW-1185">Reference proteome</keyword>
<accession>A0A368XUQ8</accession>